<name>A0A1T4THC8_9ACTN</name>
<dbReference type="OrthoDB" id="3431596at2"/>
<gene>
    <name evidence="2" type="ORF">SAMN02745673_05011</name>
</gene>
<dbReference type="EMBL" id="FUWS01000025">
    <property type="protein sequence ID" value="SKA39794.1"/>
    <property type="molecule type" value="Genomic_DNA"/>
</dbReference>
<evidence type="ECO:0000313" key="3">
    <source>
        <dbReference type="Proteomes" id="UP000190637"/>
    </source>
</evidence>
<dbReference type="Pfam" id="PF04149">
    <property type="entry name" value="DUF397"/>
    <property type="match status" value="1"/>
</dbReference>
<proteinExistence type="predicted"/>
<dbReference type="RefSeq" id="WP_078764220.1">
    <property type="nucleotide sequence ID" value="NZ_FUWS01000025.1"/>
</dbReference>
<accession>A0A1T4THC8</accession>
<organism evidence="2 3">
    <name type="scientific">Marinactinospora thermotolerans DSM 45154</name>
    <dbReference type="NCBI Taxonomy" id="1122192"/>
    <lineage>
        <taxon>Bacteria</taxon>
        <taxon>Bacillati</taxon>
        <taxon>Actinomycetota</taxon>
        <taxon>Actinomycetes</taxon>
        <taxon>Streptosporangiales</taxon>
        <taxon>Nocardiopsidaceae</taxon>
        <taxon>Marinactinospora</taxon>
    </lineage>
</organism>
<feature type="domain" description="DUF397" evidence="1">
    <location>
        <begin position="6"/>
        <end position="60"/>
    </location>
</feature>
<sequence length="64" mass="6810">MTTTDLTWRKSSYSNQTGGNCVEVAVTPSGDTALRDSKTPEAGHLTLPTTEWTALLQAVKGNSL</sequence>
<keyword evidence="3" id="KW-1185">Reference proteome</keyword>
<dbReference type="STRING" id="1122192.SAMN02745673_05011"/>
<evidence type="ECO:0000259" key="1">
    <source>
        <dbReference type="Pfam" id="PF04149"/>
    </source>
</evidence>
<reference evidence="2 3" key="1">
    <citation type="submission" date="2017-02" db="EMBL/GenBank/DDBJ databases">
        <authorList>
            <person name="Peterson S.W."/>
        </authorList>
    </citation>
    <scope>NUCLEOTIDE SEQUENCE [LARGE SCALE GENOMIC DNA]</scope>
    <source>
        <strain evidence="2 3">DSM 45154</strain>
    </source>
</reference>
<dbReference type="Proteomes" id="UP000190637">
    <property type="component" value="Unassembled WGS sequence"/>
</dbReference>
<dbReference type="AlphaFoldDB" id="A0A1T4THC8"/>
<dbReference type="InterPro" id="IPR007278">
    <property type="entry name" value="DUF397"/>
</dbReference>
<protein>
    <recommendedName>
        <fullName evidence="1">DUF397 domain-containing protein</fullName>
    </recommendedName>
</protein>
<evidence type="ECO:0000313" key="2">
    <source>
        <dbReference type="EMBL" id="SKA39794.1"/>
    </source>
</evidence>